<keyword evidence="3" id="KW-1185">Reference proteome</keyword>
<evidence type="ECO:0000259" key="1">
    <source>
        <dbReference type="Pfam" id="PF01902"/>
    </source>
</evidence>
<dbReference type="InterPro" id="IPR002761">
    <property type="entry name" value="Diphthami_syn_dom"/>
</dbReference>
<dbReference type="Gene3D" id="3.90.1490.10">
    <property type="entry name" value="putative n-type atp pyrophosphatase, domain 2"/>
    <property type="match status" value="1"/>
</dbReference>
<evidence type="ECO:0000313" key="3">
    <source>
        <dbReference type="Proteomes" id="UP000256779"/>
    </source>
</evidence>
<comment type="caution">
    <text evidence="2">The sequence shown here is derived from an EMBL/GenBank/DDBJ whole genome shotgun (WGS) entry which is preliminary data.</text>
</comment>
<proteinExistence type="predicted"/>
<dbReference type="EMBL" id="QREG01000037">
    <property type="protein sequence ID" value="RED91749.1"/>
    <property type="molecule type" value="Genomic_DNA"/>
</dbReference>
<name>A0A3D9KWR3_MARFU</name>
<dbReference type="AlphaFoldDB" id="A0A3D9KWR3"/>
<sequence>MHQFFNMGFRAVVVSASNQYFDESFVGAELTPQLIADLPKDVDPCGENGEFHTFCFDGPIFHEPIKFTIGEKSYREYPAPTTEGQVGFWFCDLLPHDE</sequence>
<feature type="domain" description="Diphthamide synthase" evidence="1">
    <location>
        <begin position="2"/>
        <end position="73"/>
    </location>
</feature>
<dbReference type="Proteomes" id="UP000256779">
    <property type="component" value="Unassembled WGS sequence"/>
</dbReference>
<accession>A0A3D9KWR3</accession>
<gene>
    <name evidence="2" type="ORF">C7460_13719</name>
</gene>
<protein>
    <submittedName>
        <fullName evidence="2">Diphthamide synthase</fullName>
    </submittedName>
</protein>
<dbReference type="SUPFAM" id="SSF52402">
    <property type="entry name" value="Adenine nucleotide alpha hydrolases-like"/>
    <property type="match status" value="1"/>
</dbReference>
<organism evidence="2 3">
    <name type="scientific">Marinoscillum furvescens DSM 4134</name>
    <dbReference type="NCBI Taxonomy" id="1122208"/>
    <lineage>
        <taxon>Bacteria</taxon>
        <taxon>Pseudomonadati</taxon>
        <taxon>Bacteroidota</taxon>
        <taxon>Cytophagia</taxon>
        <taxon>Cytophagales</taxon>
        <taxon>Reichenbachiellaceae</taxon>
        <taxon>Marinoscillum</taxon>
    </lineage>
</organism>
<dbReference type="Pfam" id="PF01902">
    <property type="entry name" value="Diphthami_syn_2"/>
    <property type="match status" value="1"/>
</dbReference>
<reference evidence="2 3" key="1">
    <citation type="submission" date="2018-07" db="EMBL/GenBank/DDBJ databases">
        <title>Genomic Encyclopedia of Type Strains, Phase IV (KMG-IV): sequencing the most valuable type-strain genomes for metagenomic binning, comparative biology and taxonomic classification.</title>
        <authorList>
            <person name="Goeker M."/>
        </authorList>
    </citation>
    <scope>NUCLEOTIDE SEQUENCE [LARGE SCALE GENOMIC DNA]</scope>
    <source>
        <strain evidence="2 3">DSM 4134</strain>
    </source>
</reference>
<evidence type="ECO:0000313" key="2">
    <source>
        <dbReference type="EMBL" id="RED91749.1"/>
    </source>
</evidence>